<proteinExistence type="predicted"/>
<name>A0A7S0M6B3_9CRYP</name>
<dbReference type="AlphaFoldDB" id="A0A7S0M6B3"/>
<dbReference type="EMBL" id="HBEZ01017028">
    <property type="protein sequence ID" value="CAD8631751.1"/>
    <property type="molecule type" value="Transcribed_RNA"/>
</dbReference>
<gene>
    <name evidence="1" type="ORF">CCUR1050_LOCUS9431</name>
</gene>
<protein>
    <submittedName>
        <fullName evidence="1">Uncharacterized protein</fullName>
    </submittedName>
</protein>
<organism evidence="1">
    <name type="scientific">Cryptomonas curvata</name>
    <dbReference type="NCBI Taxonomy" id="233186"/>
    <lineage>
        <taxon>Eukaryota</taxon>
        <taxon>Cryptophyceae</taxon>
        <taxon>Cryptomonadales</taxon>
        <taxon>Cryptomonadaceae</taxon>
        <taxon>Cryptomonas</taxon>
    </lineage>
</organism>
<reference evidence="1" key="1">
    <citation type="submission" date="2021-01" db="EMBL/GenBank/DDBJ databases">
        <authorList>
            <person name="Corre E."/>
            <person name="Pelletier E."/>
            <person name="Niang G."/>
            <person name="Scheremetjew M."/>
            <person name="Finn R."/>
            <person name="Kale V."/>
            <person name="Holt S."/>
            <person name="Cochrane G."/>
            <person name="Meng A."/>
            <person name="Brown T."/>
            <person name="Cohen L."/>
        </authorList>
    </citation>
    <scope>NUCLEOTIDE SEQUENCE</scope>
    <source>
        <strain evidence="1">CCAP979/52</strain>
    </source>
</reference>
<sequence>MCGAPENSVTIESGMVSCLRKHVTISFVASLVSNPDGKECRRWVIILNVNNTFHSKKSLCGCDCQGVHEMEPVENHMDYSSIMSCSFKVKLSLEHQTLLNLQLQSENETNQSNDLFVQMSCTVSNPTNSNGTHSPTIHWSINPDRWISFYLSSYHSIVRSAMKLNLPPQSDGQILSVNQQRFDFPVFVMNLPHRNDRRRSTEGLLSTLGFTNVIFPNVTLASAIDPDALVQDKFVSRKAIDAILARKDKGPGALRAYLANALDQVDVVRAAVMQNLPLFAIMEDDLMPVGDVREFPPFTTSRRRDAGGGRRAGSCACACACEFPSCSTARDALGLTAGWSKFHSSSSGPGSPCPGREG</sequence>
<accession>A0A7S0M6B3</accession>
<evidence type="ECO:0000313" key="1">
    <source>
        <dbReference type="EMBL" id="CAD8631751.1"/>
    </source>
</evidence>